<sequence length="564" mass="64748">MRRILLIWAIKLRSTINDLKGMNREKGLKLVFFSTAGLLFIAFVYYFFLRMIRYLLSPEFGIELVGDVLIIQLLTMINLTLFSVLVFSNIISSLSTLYMSKDLDLLLSSPIRHSEVYTAKFFQSLVNSSYMVLVFGLPIYFALGRAFGEGFGYYLVMISMFIPFIVIPASLGILITMLLMRFFPAKRTYQIFTFLGMIFAAGLIVFFRFLKPETLYKDITNTTQPVFLELLEAMKVPQYRFLPPTWFTRAINDMVGIEQNVFWQNILLLFLGAVVSFFVVFLISRLIYFSGFSQAFESKKRGRETEIIRLSVLDRSFKYFDAPQRAVLIKDLKTFFRDPTQWSQIFLLASLIFIYLFSIYNIPVDTPFLKNLTSFLNLGLAGFIISALAVRFVFPTTSLEGDAYWVIFSSPLSVRKFLWGKFIVFLIPILFLGELLIVSSNFILNADYFFMMLSSITMLVISVTLTAMGVGLGAVYPRFKHENSTEIAGSFGGIIYMISSLLYVGVTVVILSRPVYLYFVSEVIQGTYRWLSLVISVVLLLVINLVAFFIPMWRGIKNLEKMEF</sequence>
<accession>A0A9D8PRT3</accession>
<feature type="transmembrane region" description="Helical" evidence="1">
    <location>
        <begin position="30"/>
        <end position="49"/>
    </location>
</feature>
<proteinExistence type="predicted"/>
<evidence type="ECO:0008006" key="4">
    <source>
        <dbReference type="Google" id="ProtNLM"/>
    </source>
</evidence>
<feature type="transmembrane region" description="Helical" evidence="1">
    <location>
        <begin position="345"/>
        <end position="363"/>
    </location>
</feature>
<evidence type="ECO:0000313" key="2">
    <source>
        <dbReference type="EMBL" id="MBN1574412.1"/>
    </source>
</evidence>
<feature type="transmembrane region" description="Helical" evidence="1">
    <location>
        <begin position="487"/>
        <end position="510"/>
    </location>
</feature>
<dbReference type="InterPro" id="IPR031599">
    <property type="entry name" value="ABC_tran_2"/>
</dbReference>
<keyword evidence="1" id="KW-1133">Transmembrane helix</keyword>
<reference evidence="2" key="1">
    <citation type="journal article" date="2021" name="Environ. Microbiol.">
        <title>Genomic characterization of three novel Desulfobacterota classes expand the metabolic and phylogenetic diversity of the phylum.</title>
        <authorList>
            <person name="Murphy C.L."/>
            <person name="Biggerstaff J."/>
            <person name="Eichhorn A."/>
            <person name="Ewing E."/>
            <person name="Shahan R."/>
            <person name="Soriano D."/>
            <person name="Stewart S."/>
            <person name="VanMol K."/>
            <person name="Walker R."/>
            <person name="Walters P."/>
            <person name="Elshahed M.S."/>
            <person name="Youssef N.H."/>
        </authorList>
    </citation>
    <scope>NUCLEOTIDE SEQUENCE</scope>
    <source>
        <strain evidence="2">Zod_Metabat.24</strain>
    </source>
</reference>
<comment type="caution">
    <text evidence="2">The sequence shown here is derived from an EMBL/GenBank/DDBJ whole genome shotgun (WGS) entry which is preliminary data.</text>
</comment>
<feature type="transmembrane region" description="Helical" evidence="1">
    <location>
        <begin position="130"/>
        <end position="147"/>
    </location>
</feature>
<name>A0A9D8PRT3_9DELT</name>
<feature type="transmembrane region" description="Helical" evidence="1">
    <location>
        <begin position="449"/>
        <end position="475"/>
    </location>
</feature>
<feature type="transmembrane region" description="Helical" evidence="1">
    <location>
        <begin position="191"/>
        <end position="210"/>
    </location>
</feature>
<feature type="transmembrane region" description="Helical" evidence="1">
    <location>
        <begin position="262"/>
        <end position="283"/>
    </location>
</feature>
<feature type="transmembrane region" description="Helical" evidence="1">
    <location>
        <begin position="69"/>
        <end position="91"/>
    </location>
</feature>
<feature type="transmembrane region" description="Helical" evidence="1">
    <location>
        <begin position="422"/>
        <end position="443"/>
    </location>
</feature>
<feature type="transmembrane region" description="Helical" evidence="1">
    <location>
        <begin position="375"/>
        <end position="394"/>
    </location>
</feature>
<protein>
    <recommendedName>
        <fullName evidence="4">ABC-2 type transport system permease protein</fullName>
    </recommendedName>
</protein>
<dbReference type="Pfam" id="PF16949">
    <property type="entry name" value="ABC_tran_2"/>
    <property type="match status" value="1"/>
</dbReference>
<dbReference type="Proteomes" id="UP000809273">
    <property type="component" value="Unassembled WGS sequence"/>
</dbReference>
<keyword evidence="1" id="KW-0812">Transmembrane</keyword>
<evidence type="ECO:0000313" key="3">
    <source>
        <dbReference type="Proteomes" id="UP000809273"/>
    </source>
</evidence>
<feature type="transmembrane region" description="Helical" evidence="1">
    <location>
        <begin position="530"/>
        <end position="553"/>
    </location>
</feature>
<evidence type="ECO:0000256" key="1">
    <source>
        <dbReference type="SAM" id="Phobius"/>
    </source>
</evidence>
<dbReference type="AlphaFoldDB" id="A0A9D8PRT3"/>
<keyword evidence="1" id="KW-0472">Membrane</keyword>
<dbReference type="EMBL" id="JAFGIX010000078">
    <property type="protein sequence ID" value="MBN1574412.1"/>
    <property type="molecule type" value="Genomic_DNA"/>
</dbReference>
<organism evidence="2 3">
    <name type="scientific">Candidatus Zymogenus saltonus</name>
    <dbReference type="NCBI Taxonomy" id="2844893"/>
    <lineage>
        <taxon>Bacteria</taxon>
        <taxon>Deltaproteobacteria</taxon>
        <taxon>Candidatus Zymogenia</taxon>
        <taxon>Candidatus Zymogeniales</taxon>
        <taxon>Candidatus Zymogenaceae</taxon>
        <taxon>Candidatus Zymogenus</taxon>
    </lineage>
</organism>
<gene>
    <name evidence="2" type="ORF">JW984_14535</name>
</gene>
<reference evidence="2" key="2">
    <citation type="submission" date="2021-01" db="EMBL/GenBank/DDBJ databases">
        <authorList>
            <person name="Hahn C.R."/>
            <person name="Youssef N.H."/>
            <person name="Elshahed M."/>
        </authorList>
    </citation>
    <scope>NUCLEOTIDE SEQUENCE</scope>
    <source>
        <strain evidence="2">Zod_Metabat.24</strain>
    </source>
</reference>
<feature type="transmembrane region" description="Helical" evidence="1">
    <location>
        <begin position="153"/>
        <end position="179"/>
    </location>
</feature>